<dbReference type="Gene3D" id="2.60.40.10">
    <property type="entry name" value="Immunoglobulins"/>
    <property type="match status" value="1"/>
</dbReference>
<organism evidence="5 6">
    <name type="scientific">Candidatus Opimibacter skivensis</name>
    <dbReference type="NCBI Taxonomy" id="2982028"/>
    <lineage>
        <taxon>Bacteria</taxon>
        <taxon>Pseudomonadati</taxon>
        <taxon>Bacteroidota</taxon>
        <taxon>Saprospiria</taxon>
        <taxon>Saprospirales</taxon>
        <taxon>Saprospiraceae</taxon>
        <taxon>Candidatus Opimibacter</taxon>
    </lineage>
</organism>
<comment type="caution">
    <text evidence="5">The sequence shown here is derived from an EMBL/GenBank/DDBJ whole genome shotgun (WGS) entry which is preliminary data.</text>
</comment>
<dbReference type="InterPro" id="IPR013783">
    <property type="entry name" value="Ig-like_fold"/>
</dbReference>
<dbReference type="GO" id="GO:0000155">
    <property type="term" value="F:phosphorelay sensor kinase activity"/>
    <property type="evidence" value="ECO:0007669"/>
    <property type="project" value="InterPro"/>
</dbReference>
<evidence type="ECO:0000259" key="3">
    <source>
        <dbReference type="Pfam" id="PF06580"/>
    </source>
</evidence>
<dbReference type="InterPro" id="IPR011110">
    <property type="entry name" value="Reg_prop"/>
</dbReference>
<dbReference type="AlphaFoldDB" id="A0A9D7STP5"/>
<evidence type="ECO:0000256" key="1">
    <source>
        <dbReference type="SAM" id="Phobius"/>
    </source>
</evidence>
<dbReference type="Proteomes" id="UP000808337">
    <property type="component" value="Unassembled WGS sequence"/>
</dbReference>
<keyword evidence="5" id="KW-0418">Kinase</keyword>
<keyword evidence="1" id="KW-0812">Transmembrane</keyword>
<evidence type="ECO:0000256" key="2">
    <source>
        <dbReference type="SAM" id="SignalP"/>
    </source>
</evidence>
<dbReference type="InterPro" id="IPR036890">
    <property type="entry name" value="HATPase_C_sf"/>
</dbReference>
<dbReference type="Gene3D" id="3.30.565.10">
    <property type="entry name" value="Histidine kinase-like ATPase, C-terminal domain"/>
    <property type="match status" value="1"/>
</dbReference>
<dbReference type="PANTHER" id="PTHR34220:SF7">
    <property type="entry name" value="SENSOR HISTIDINE KINASE YPDA"/>
    <property type="match status" value="1"/>
</dbReference>
<feature type="transmembrane region" description="Helical" evidence="1">
    <location>
        <begin position="777"/>
        <end position="795"/>
    </location>
</feature>
<keyword evidence="5" id="KW-0808">Transferase</keyword>
<dbReference type="Pfam" id="PF07495">
    <property type="entry name" value="Y_Y_Y"/>
    <property type="match status" value="1"/>
</dbReference>
<dbReference type="GO" id="GO:0016020">
    <property type="term" value="C:membrane"/>
    <property type="evidence" value="ECO:0007669"/>
    <property type="project" value="InterPro"/>
</dbReference>
<proteinExistence type="predicted"/>
<dbReference type="PANTHER" id="PTHR34220">
    <property type="entry name" value="SENSOR HISTIDINE KINASE YPDA"/>
    <property type="match status" value="1"/>
</dbReference>
<evidence type="ECO:0000313" key="5">
    <source>
        <dbReference type="EMBL" id="MBK9980824.1"/>
    </source>
</evidence>
<feature type="signal peptide" evidence="2">
    <location>
        <begin position="1"/>
        <end position="22"/>
    </location>
</feature>
<sequence length="1024" mass="118754">MAKYPKALCFFMCILYAGMTLGQLDITKFTKYNTLDGLNHNHVTSITQDSTGFIWIGTENGPMRFDGSSFVSLTTLNPLYADQEIYTVKLTTLGKNELGISTTYGAFVLNTYDYQFHTLQYDVDAALTTWTYNTYDVQKDRWGYYGVSTKTGFYIYDDLYQPVASKHVYSVDDIGTAWMLYGRNIVLTPDGKLFQKNIEGYNVFDDDSKKILRNPDVYQLDTALMSHDGELQLNFIDSATLVFYSPLKRKIYLQDLSTGTKKEYVLPDKVSANLSWFSKIVVRNDSTLLINGRKGAYIIKYDKAQKTLDFLPELQLPDIEVTTFYVDHDGRLWIGTYAGLYKENNPLPVERFPFSIAGKTDLVNIKWMENVNGTWYASALQDGLLTFDEHFNLKDQEVFTENNVPVRLSKMLRYDKDHLWICCSEGIMDYNVITRQHSLLVFKEHPEYLKNVVIHEIYRERSGDIWVSGNNSNSVFRIDKTGDHIHLVELNDANPKFKVNLIYRFREDAQGNVWFCGDAMARYNRKEDRVDSLVEKLPLQHNQRKVFILHSNSKNELWISTNGENWHTYTEEKGWSVVDDPKLNPDPNKYQTLIGDDLYFISRQGKIIALNTLTRKYRILSAIDGWDQEKINSYGFFKDPDSDYLIFTGDNVIYRFASELPASHQVKTPFVSEINLPGNKVLHHPDGNLTFGSDENTFQLKFLTLNFDDPFNQVYAYRLKETEQTNWIPIDQPEINLTQIPPGHYNLEISVSSKNNEWAPVYKSYPLFIQFPFYMQWWFIVLAISGLALGIWLLIRYRLKRMRFISNLDRQVIEYELKALHAQMNPHFVFNCLNSIKEMIMSKDNKNANIYLNKFSYLLRSTLDQSKLSFVPLSNTIDYLRHYLEMEKLRFTHFSYSIDVQEGIETDTIVMAPLLLQPIVENAIWHGQSEALDDNQLCLRFYICGDDLVCEVEDNGVGINAVKSTQTSGMHLSSALENITKRIELLNRKHDLHYRLSIIDKSEMNKGHGTIVKLSFNHKHDESD</sequence>
<protein>
    <submittedName>
        <fullName evidence="5">Histidine kinase</fullName>
    </submittedName>
</protein>
<dbReference type="EMBL" id="JADKGY010000001">
    <property type="protein sequence ID" value="MBK9980824.1"/>
    <property type="molecule type" value="Genomic_DNA"/>
</dbReference>
<dbReference type="InterPro" id="IPR011123">
    <property type="entry name" value="Y_Y_Y"/>
</dbReference>
<dbReference type="InterPro" id="IPR010559">
    <property type="entry name" value="Sig_transdc_His_kin_internal"/>
</dbReference>
<dbReference type="SUPFAM" id="SSF63829">
    <property type="entry name" value="Calcium-dependent phosphotriesterase"/>
    <property type="match status" value="2"/>
</dbReference>
<keyword evidence="2" id="KW-0732">Signal</keyword>
<feature type="domain" description="Signal transduction histidine kinase internal region" evidence="3">
    <location>
        <begin position="816"/>
        <end position="892"/>
    </location>
</feature>
<feature type="domain" description="Two component regulator three Y" evidence="4">
    <location>
        <begin position="706"/>
        <end position="769"/>
    </location>
</feature>
<keyword evidence="1" id="KW-1133">Transmembrane helix</keyword>
<evidence type="ECO:0000259" key="4">
    <source>
        <dbReference type="Pfam" id="PF07495"/>
    </source>
</evidence>
<keyword evidence="1" id="KW-0472">Membrane</keyword>
<dbReference type="InterPro" id="IPR050640">
    <property type="entry name" value="Bact_2-comp_sensor_kinase"/>
</dbReference>
<name>A0A9D7STP5_9BACT</name>
<dbReference type="SUPFAM" id="SSF55874">
    <property type="entry name" value="ATPase domain of HSP90 chaperone/DNA topoisomerase II/histidine kinase"/>
    <property type="match status" value="1"/>
</dbReference>
<reference evidence="5 6" key="1">
    <citation type="submission" date="2020-10" db="EMBL/GenBank/DDBJ databases">
        <title>Connecting structure to function with the recovery of over 1000 high-quality activated sludge metagenome-assembled genomes encoding full-length rRNA genes using long-read sequencing.</title>
        <authorList>
            <person name="Singleton C.M."/>
            <person name="Petriglieri F."/>
            <person name="Kristensen J.M."/>
            <person name="Kirkegaard R.H."/>
            <person name="Michaelsen T.Y."/>
            <person name="Andersen M.H."/>
            <person name="Karst S.M."/>
            <person name="Dueholm M.S."/>
            <person name="Nielsen P.H."/>
            <person name="Albertsen M."/>
        </authorList>
    </citation>
    <scope>NUCLEOTIDE SEQUENCE [LARGE SCALE GENOMIC DNA]</scope>
    <source>
        <strain evidence="5">Ribe_18-Q3-R11-54_MAXAC.273</strain>
    </source>
</reference>
<dbReference type="Gene3D" id="2.130.10.10">
    <property type="entry name" value="YVTN repeat-like/Quinoprotein amine dehydrogenase"/>
    <property type="match status" value="3"/>
</dbReference>
<dbReference type="InterPro" id="IPR015943">
    <property type="entry name" value="WD40/YVTN_repeat-like_dom_sf"/>
</dbReference>
<evidence type="ECO:0000313" key="6">
    <source>
        <dbReference type="Proteomes" id="UP000808337"/>
    </source>
</evidence>
<dbReference type="Pfam" id="PF07494">
    <property type="entry name" value="Reg_prop"/>
    <property type="match status" value="2"/>
</dbReference>
<accession>A0A9D7STP5</accession>
<dbReference type="Pfam" id="PF06580">
    <property type="entry name" value="His_kinase"/>
    <property type="match status" value="1"/>
</dbReference>
<feature type="chain" id="PRO_5038781512" evidence="2">
    <location>
        <begin position="23"/>
        <end position="1024"/>
    </location>
</feature>
<gene>
    <name evidence="5" type="ORF">IPP15_00110</name>
</gene>